<keyword evidence="2" id="KW-1003">Cell membrane</keyword>
<keyword evidence="4 6" id="KW-1133">Transmembrane helix</keyword>
<organism evidence="8 9">
    <name type="scientific">Vibrio inusitatus NBRC 102082</name>
    <dbReference type="NCBI Taxonomy" id="1219070"/>
    <lineage>
        <taxon>Bacteria</taxon>
        <taxon>Pseudomonadati</taxon>
        <taxon>Pseudomonadota</taxon>
        <taxon>Gammaproteobacteria</taxon>
        <taxon>Vibrionales</taxon>
        <taxon>Vibrionaceae</taxon>
        <taxon>Vibrio</taxon>
    </lineage>
</organism>
<sequence>MNWCEIFKLELKAILTNPVVVLTIFGGVVFYSFLYPLPYANQTPNEQHITIVNLDKSKVSYDLERMVDATSQIRIVERAYTIEHAKQQFLDGDVRGVLVIPEHFYRDLLLGKSPTLSFAGDASYFLVYGTIVEGLARAGGTLAAQAKVARLVMEGEPIESAAKHHASIDVNMKPTFNVTGGYVNYVVPAVFVLILQQTLVMGVGIVGATIAKRESWARLLARVVCFTGFYYVLSAYYFGWSFDFYSVSRLANPFELFMFGTPFLLSACMIGLFLGMIVPRRELVTVLVLMSSMPLVFSAGFIWPLESIPTPLVWASNLFPSTPAIQGFLKLNQMGADFSQVTHQYFVLLLQVIGWGALVVLARIRNKHTQCND</sequence>
<dbReference type="Proteomes" id="UP000318717">
    <property type="component" value="Unassembled WGS sequence"/>
</dbReference>
<keyword evidence="3 6" id="KW-0812">Transmembrane</keyword>
<dbReference type="Pfam" id="PF12698">
    <property type="entry name" value="ABC2_membrane_3"/>
    <property type="match status" value="1"/>
</dbReference>
<feature type="transmembrane region" description="Helical" evidence="6">
    <location>
        <begin position="12"/>
        <end position="34"/>
    </location>
</feature>
<dbReference type="InterPro" id="IPR013525">
    <property type="entry name" value="ABC2_TM"/>
</dbReference>
<keyword evidence="9" id="KW-1185">Reference proteome</keyword>
<evidence type="ECO:0000256" key="2">
    <source>
        <dbReference type="ARBA" id="ARBA00022475"/>
    </source>
</evidence>
<feature type="domain" description="ABC-2 type transporter transmembrane" evidence="7">
    <location>
        <begin position="21"/>
        <end position="360"/>
    </location>
</feature>
<dbReference type="InterPro" id="IPR051449">
    <property type="entry name" value="ABC-2_transporter_component"/>
</dbReference>
<dbReference type="GO" id="GO:0140359">
    <property type="term" value="F:ABC-type transporter activity"/>
    <property type="evidence" value="ECO:0007669"/>
    <property type="project" value="InterPro"/>
</dbReference>
<feature type="transmembrane region" description="Helical" evidence="6">
    <location>
        <begin position="345"/>
        <end position="364"/>
    </location>
</feature>
<dbReference type="PANTHER" id="PTHR30294">
    <property type="entry name" value="MEMBRANE COMPONENT OF ABC TRANSPORTER YHHJ-RELATED"/>
    <property type="match status" value="1"/>
</dbReference>
<evidence type="ECO:0000256" key="4">
    <source>
        <dbReference type="ARBA" id="ARBA00022989"/>
    </source>
</evidence>
<gene>
    <name evidence="8" type="ORF">VIN01S_29410</name>
</gene>
<name>A0A4Y3HYF6_9VIBR</name>
<dbReference type="OrthoDB" id="9811522at2"/>
<feature type="transmembrane region" description="Helical" evidence="6">
    <location>
        <begin position="259"/>
        <end position="278"/>
    </location>
</feature>
<evidence type="ECO:0000313" key="8">
    <source>
        <dbReference type="EMBL" id="GEA52137.1"/>
    </source>
</evidence>
<dbReference type="AlphaFoldDB" id="A0A4Y3HYF6"/>
<comment type="caution">
    <text evidence="8">The sequence shown here is derived from an EMBL/GenBank/DDBJ whole genome shotgun (WGS) entry which is preliminary data.</text>
</comment>
<protein>
    <recommendedName>
        <fullName evidence="7">ABC-2 type transporter transmembrane domain-containing protein</fullName>
    </recommendedName>
</protein>
<dbReference type="EMBL" id="BJLF01000016">
    <property type="protein sequence ID" value="GEA52137.1"/>
    <property type="molecule type" value="Genomic_DNA"/>
</dbReference>
<evidence type="ECO:0000313" key="9">
    <source>
        <dbReference type="Proteomes" id="UP000318717"/>
    </source>
</evidence>
<feature type="transmembrane region" description="Helical" evidence="6">
    <location>
        <begin position="182"/>
        <end position="207"/>
    </location>
</feature>
<proteinExistence type="predicted"/>
<dbReference type="GO" id="GO:0005886">
    <property type="term" value="C:plasma membrane"/>
    <property type="evidence" value="ECO:0007669"/>
    <property type="project" value="UniProtKB-SubCell"/>
</dbReference>
<evidence type="ECO:0000259" key="7">
    <source>
        <dbReference type="Pfam" id="PF12698"/>
    </source>
</evidence>
<dbReference type="Gene3D" id="3.40.1710.10">
    <property type="entry name" value="abc type-2 transporter like domain"/>
    <property type="match status" value="1"/>
</dbReference>
<reference evidence="8 9" key="1">
    <citation type="submission" date="2019-06" db="EMBL/GenBank/DDBJ databases">
        <title>Whole genome shotgun sequence of Vibrio inusitatus NBRC 102082.</title>
        <authorList>
            <person name="Hosoyama A."/>
            <person name="Uohara A."/>
            <person name="Ohji S."/>
            <person name="Ichikawa N."/>
        </authorList>
    </citation>
    <scope>NUCLEOTIDE SEQUENCE [LARGE SCALE GENOMIC DNA]</scope>
    <source>
        <strain evidence="8 9">NBRC 102082</strain>
    </source>
</reference>
<dbReference type="RefSeq" id="WP_141346592.1">
    <property type="nucleotide sequence ID" value="NZ_BJLF01000016.1"/>
</dbReference>
<feature type="transmembrane region" description="Helical" evidence="6">
    <location>
        <begin position="219"/>
        <end position="239"/>
    </location>
</feature>
<dbReference type="PANTHER" id="PTHR30294:SF46">
    <property type="entry name" value="ABC TRANSPORTER PERMEASE"/>
    <property type="match status" value="1"/>
</dbReference>
<keyword evidence="5 6" id="KW-0472">Membrane</keyword>
<comment type="subcellular location">
    <subcellularLocation>
        <location evidence="1">Cell membrane</location>
        <topology evidence="1">Multi-pass membrane protein</topology>
    </subcellularLocation>
</comment>
<evidence type="ECO:0000256" key="5">
    <source>
        <dbReference type="ARBA" id="ARBA00023136"/>
    </source>
</evidence>
<accession>A0A4Y3HYF6</accession>
<evidence type="ECO:0000256" key="1">
    <source>
        <dbReference type="ARBA" id="ARBA00004651"/>
    </source>
</evidence>
<evidence type="ECO:0000256" key="6">
    <source>
        <dbReference type="SAM" id="Phobius"/>
    </source>
</evidence>
<feature type="transmembrane region" description="Helical" evidence="6">
    <location>
        <begin position="283"/>
        <end position="303"/>
    </location>
</feature>
<evidence type="ECO:0000256" key="3">
    <source>
        <dbReference type="ARBA" id="ARBA00022692"/>
    </source>
</evidence>